<evidence type="ECO:0000313" key="1">
    <source>
        <dbReference type="EMBL" id="KAG8229977.1"/>
    </source>
</evidence>
<name>A0A8K0K914_LADFU</name>
<evidence type="ECO:0000313" key="2">
    <source>
        <dbReference type="Proteomes" id="UP000792457"/>
    </source>
</evidence>
<dbReference type="AlphaFoldDB" id="A0A8K0K914"/>
<dbReference type="InterPro" id="IPR021109">
    <property type="entry name" value="Peptidase_aspartic_dom_sf"/>
</dbReference>
<dbReference type="Proteomes" id="UP000792457">
    <property type="component" value="Unassembled WGS sequence"/>
</dbReference>
<dbReference type="Gene3D" id="2.40.70.10">
    <property type="entry name" value="Acid Proteases"/>
    <property type="match status" value="1"/>
</dbReference>
<dbReference type="OrthoDB" id="416454at2759"/>
<reference evidence="1" key="2">
    <citation type="submission" date="2017-10" db="EMBL/GenBank/DDBJ databases">
        <title>Ladona fulva Genome sequencing and assembly.</title>
        <authorList>
            <person name="Murali S."/>
            <person name="Richards S."/>
            <person name="Bandaranaike D."/>
            <person name="Bellair M."/>
            <person name="Blankenburg K."/>
            <person name="Chao H."/>
            <person name="Dinh H."/>
            <person name="Doddapaneni H."/>
            <person name="Dugan-Rocha S."/>
            <person name="Elkadiri S."/>
            <person name="Gnanaolivu R."/>
            <person name="Hernandez B."/>
            <person name="Skinner E."/>
            <person name="Javaid M."/>
            <person name="Lee S."/>
            <person name="Li M."/>
            <person name="Ming W."/>
            <person name="Munidasa M."/>
            <person name="Muniz J."/>
            <person name="Nguyen L."/>
            <person name="Hughes D."/>
            <person name="Osuji N."/>
            <person name="Pu L.-L."/>
            <person name="Puazo M."/>
            <person name="Qu C."/>
            <person name="Quiroz J."/>
            <person name="Raj R."/>
            <person name="Weissenberger G."/>
            <person name="Xin Y."/>
            <person name="Zou X."/>
            <person name="Han Y."/>
            <person name="Worley K."/>
            <person name="Muzny D."/>
            <person name="Gibbs R."/>
        </authorList>
    </citation>
    <scope>NUCLEOTIDE SEQUENCE</scope>
    <source>
        <strain evidence="1">Sampled in the wild</strain>
    </source>
</reference>
<accession>A0A8K0K914</accession>
<proteinExistence type="predicted"/>
<keyword evidence="2" id="KW-1185">Reference proteome</keyword>
<organism evidence="1 2">
    <name type="scientific">Ladona fulva</name>
    <name type="common">Scarce chaser dragonfly</name>
    <name type="synonym">Libellula fulva</name>
    <dbReference type="NCBI Taxonomy" id="123851"/>
    <lineage>
        <taxon>Eukaryota</taxon>
        <taxon>Metazoa</taxon>
        <taxon>Ecdysozoa</taxon>
        <taxon>Arthropoda</taxon>
        <taxon>Hexapoda</taxon>
        <taxon>Insecta</taxon>
        <taxon>Pterygota</taxon>
        <taxon>Palaeoptera</taxon>
        <taxon>Odonata</taxon>
        <taxon>Epiprocta</taxon>
        <taxon>Anisoptera</taxon>
        <taxon>Libelluloidea</taxon>
        <taxon>Libellulidae</taxon>
        <taxon>Ladona</taxon>
    </lineage>
</organism>
<gene>
    <name evidence="1" type="ORF">J437_LFUL008551</name>
</gene>
<dbReference type="EMBL" id="KZ308456">
    <property type="protein sequence ID" value="KAG8229977.1"/>
    <property type="molecule type" value="Genomic_DNA"/>
</dbReference>
<sequence>MWNYGEVWANIRIGQTVCSLKAQVVDSLGHYAGIVGLDFLREYGAVIDLRRAELRLGKDVVPLGEGGHGRWAPELTAAAPPDDGGKARHTQIILINDLVTIAKEHATTSSPTTTLKFISLHQEILKLITLRNRIRRQYHTYHNPYDSYLLKRLNNQIKKQISSFKSKKWHEFVSTLKFENNSLWKISKTLRKNPNISQPMLINSLLNNNPCDKANFAADYFSKALANNFPLQPSDIQINIIYNLISVTPSEDPPLSTNNKEVADILHSLNITKAPGPDPFSNKILKILANSPHFVSLLTNLLFCSQKPRKILFSLTTIGQSLCYHHCLRSLRK</sequence>
<comment type="caution">
    <text evidence="1">The sequence shown here is derived from an EMBL/GenBank/DDBJ whole genome shotgun (WGS) entry which is preliminary data.</text>
</comment>
<reference evidence="1" key="1">
    <citation type="submission" date="2013-04" db="EMBL/GenBank/DDBJ databases">
        <authorList>
            <person name="Qu J."/>
            <person name="Murali S.C."/>
            <person name="Bandaranaike D."/>
            <person name="Bellair M."/>
            <person name="Blankenburg K."/>
            <person name="Chao H."/>
            <person name="Dinh H."/>
            <person name="Doddapaneni H."/>
            <person name="Downs B."/>
            <person name="Dugan-Rocha S."/>
            <person name="Elkadiri S."/>
            <person name="Gnanaolivu R.D."/>
            <person name="Hernandez B."/>
            <person name="Javaid M."/>
            <person name="Jayaseelan J.C."/>
            <person name="Lee S."/>
            <person name="Li M."/>
            <person name="Ming W."/>
            <person name="Munidasa M."/>
            <person name="Muniz J."/>
            <person name="Nguyen L."/>
            <person name="Ongeri F."/>
            <person name="Osuji N."/>
            <person name="Pu L.-L."/>
            <person name="Puazo M."/>
            <person name="Qu C."/>
            <person name="Quiroz J."/>
            <person name="Raj R."/>
            <person name="Weissenberger G."/>
            <person name="Xin Y."/>
            <person name="Zou X."/>
            <person name="Han Y."/>
            <person name="Richards S."/>
            <person name="Worley K."/>
            <person name="Muzny D."/>
            <person name="Gibbs R."/>
        </authorList>
    </citation>
    <scope>NUCLEOTIDE SEQUENCE</scope>
    <source>
        <strain evidence="1">Sampled in the wild</strain>
    </source>
</reference>
<protein>
    <submittedName>
        <fullName evidence="1">Uncharacterized protein</fullName>
    </submittedName>
</protein>